<dbReference type="PROSITE" id="PS00022">
    <property type="entry name" value="EGF_1"/>
    <property type="match status" value="1"/>
</dbReference>
<reference evidence="3" key="1">
    <citation type="submission" date="2017-02" db="UniProtKB">
        <authorList>
            <consortium name="WormBaseParasite"/>
        </authorList>
    </citation>
    <scope>IDENTIFICATION</scope>
</reference>
<dbReference type="Proteomes" id="UP000038045">
    <property type="component" value="Unplaced"/>
</dbReference>
<accession>A0A0N4ZRB3</accession>
<dbReference type="InterPro" id="IPR000742">
    <property type="entry name" value="EGF"/>
</dbReference>
<proteinExistence type="predicted"/>
<dbReference type="Gene3D" id="2.10.25.10">
    <property type="entry name" value="Laminin"/>
    <property type="match status" value="1"/>
</dbReference>
<evidence type="ECO:0000313" key="2">
    <source>
        <dbReference type="Proteomes" id="UP000038045"/>
    </source>
</evidence>
<dbReference type="PANTHER" id="PTHR24033:SF151">
    <property type="entry name" value="NOTCH 2"/>
    <property type="match status" value="1"/>
</dbReference>
<dbReference type="PANTHER" id="PTHR24033">
    <property type="entry name" value="EGF-LIKE DOMAIN-CONTAINING PROTEIN"/>
    <property type="match status" value="1"/>
</dbReference>
<organism evidence="2 3">
    <name type="scientific">Parastrongyloides trichosuri</name>
    <name type="common">Possum-specific nematode worm</name>
    <dbReference type="NCBI Taxonomy" id="131310"/>
    <lineage>
        <taxon>Eukaryota</taxon>
        <taxon>Metazoa</taxon>
        <taxon>Ecdysozoa</taxon>
        <taxon>Nematoda</taxon>
        <taxon>Chromadorea</taxon>
        <taxon>Rhabditida</taxon>
        <taxon>Tylenchina</taxon>
        <taxon>Panagrolaimomorpha</taxon>
        <taxon>Strongyloidoidea</taxon>
        <taxon>Strongyloididae</taxon>
        <taxon>Parastrongyloides</taxon>
    </lineage>
</organism>
<keyword evidence="2" id="KW-1185">Reference proteome</keyword>
<feature type="domain" description="EGF-like" evidence="1">
    <location>
        <begin position="206"/>
        <end position="217"/>
    </location>
</feature>
<dbReference type="InterPro" id="IPR051830">
    <property type="entry name" value="NOTCH_homolog"/>
</dbReference>
<protein>
    <submittedName>
        <fullName evidence="3">EGF-like domain-containing protein</fullName>
    </submittedName>
</protein>
<dbReference type="WBParaSite" id="PTRK_0001104800.1">
    <property type="protein sequence ID" value="PTRK_0001104800.1"/>
    <property type="gene ID" value="PTRK_0001104800"/>
</dbReference>
<dbReference type="STRING" id="131310.A0A0N4ZRB3"/>
<evidence type="ECO:0000259" key="1">
    <source>
        <dbReference type="PROSITE" id="PS00022"/>
    </source>
</evidence>
<evidence type="ECO:0000313" key="3">
    <source>
        <dbReference type="WBParaSite" id="PTRK_0001104800.1"/>
    </source>
</evidence>
<dbReference type="Pfam" id="PF01833">
    <property type="entry name" value="TIG"/>
    <property type="match status" value="1"/>
</dbReference>
<dbReference type="InterPro" id="IPR002909">
    <property type="entry name" value="IPT_dom"/>
</dbReference>
<name>A0A0N4ZRB3_PARTI</name>
<sequence length="2142" mass="246805">MLKMVTQTNFNVPWTVSIGEPYTAFITKITLPKYHCIDKLKLKTRTILTGAEDIEIVYEDCYGKWKLIHYSNLKNQFDFLRKVYAKTFAVLSSKLIDDVKEVFIGLCDNNDSKEGSEEFENENLCKNYLKDEKHKKQKRSKRFTKTKESSLNVVFLNEVDVVKRNVVRNVIKTCEPGWYGENCSIADCTSKKNCSGAGYCISPNNCRCILNHYGDDCSLCHGPYCSRCDYHCVHGKCDSITKTCQCTNYWGGSACDVCLDEKKCLSEPKILMLLPQSGPILKANTFTFAHGTDFPKADSDRYSCIFGGIATEGRWLSPNLVRCMIPPVSHVGKHLFNLIPLKSNIKIRYVENRPIHYTFYVDCNPNICQGSCMGPQCICGIDRNGIQCEDINVLSNEIYNQTKVNEELANAIEGVPYRVNVPIKSDSTLISLKSEAINEGLRFDTFKGQLIWEKPIGRENPYEINVLLNHGFMRYALKWILNVKPSYEGRVININNHAINDFNLNGYIKFDQNVKSFQAPLLILIFSSIIQSRDSLVETLKINSEQNGTFVEPILPYSLNAINYSLCVMHPGIVNVEKNLLCQSSHAYSKGVWGVSKINVNYLHILKCDRDKNKTLSSMIKGYYNVESINFDCANSWEMDILFPREKISVRKLQFKDGNNLIVEFFLKNNQCFEKKFDIIGLIFCPNSKISSVVRQEIECQEIGFLRTEPEKIFFSINPFAKFSDSLNIKIFVSNESKRDELLKYLLENNDSMNPFFIVSLDGGDNFIEIEILYETVEKIENIDDVLYLPNKENPIVKIPYSIRSIINQNFNFALYLRSPLDDSMKQNDQSFVTVNIVSPIKNISLTRGSKMNDLIEFDNFIPGIYSISIKANGYNDYQKIESINENTKMLTIFMEPEYPYKPIFNNGIYSMEQVQSYLKNTPLVGITPSFISLDDNEKIFLRYIELYYEEGLESTFIVFNTLDSIYEYFKLNGKLYKLEIIGLNNISLCLKCKIKVLLKISEQNIEFDEVENFEKGLIIKIDYFVLVRSINWNYKSSSDLLIINKNSEKTLNVQLTNKYEIKCDCYVSTLQKCLTSYQSILGCSNSWYKIPDEIISIHSFASYILLKAECERNGIKMKKIRKLLSCLDDMEETCPIIKSRNMNNGIFGNFPEQLKNRFLSSFPNIKTLELQLKEIPILFSQFLQQLELLVPDEEIVNITDLVWFDNFIKFASDYSQGGTAITEEELLRFPNWYQGKSLIFRWNTMNDELQGEKIQIINQFSNSSIFAFQDLVQQSDKLKSLSRQFNLDTPFTMLHEVLNTLFSNVETASSLVPSISDDSCKLSDVYIQNSIKEVSENESFKVLLVIKTNTKIKKSLNDVKLNLEMKKINEQDINIQFRIIPNYNKYSPIEKITIVEWMITPMLMRRLTEKIYFKPVATMQFKHPINGDISEQRLSSQNIIINPMEFVRMYWFTYPVVSNEYNKQNCTALLSIMNAGYIELNNIELDKLKVFIHSENDLKRIPFKIVKDNTLMKIPSLSSGESIQIPFDFRLDNNVRGILSNISVQLTTNGRFPGQIQTRNFIIIQIINDKMFIVHEKNFIRPMIHFDIKNSRMTPIQDAFIRNVETEVMNVNNDEFRQLIIKSERRLDDIKGTKYGPLIISFTVPEFFNDISKIQQITTSSNNKIRYINKENVWINNDKLSFVDLDARSLDENNDYYIVFGNEKWNINNTNKFKSSPIKEEVYNGEGTTIKFNRTNIPYTTKVPSTQTIRIETLFPSEKSSYKVTIVENSNNEKYTSSIEVITSTPITKKKKITDLLKFNTRYTESPENKFTEDSFEANLKETKKFSTFNEYQETTTPGLFIFEASSTTNELPFSQITTGKPTQISNIMTTFKPSEKFTIASTLKKPLNEFTTKGEENSSPTFVFNPQFTEILSTKNFNDNEFIFNDGSSTFSQKEITGTTESNIFDITLTTEETTTESIFVMLPETKEKVEKKTTLNIIYPEDSLSSLPPTITSTESILIFNNSIINNLTSETLFPTTKSLTSPSYFKSIETSNKEIFEGTTYKQQNTTIEVISTEPTLITLLPTDSKGSSDFIFAPTDIQKENEKESDIYSKDYYKKVAQKIEQNPRETIQMACNNKKSHPIWGIICDVDKVFELESRL</sequence>